<dbReference type="EMBL" id="CAEZUJ010000092">
    <property type="protein sequence ID" value="CAB4609394.1"/>
    <property type="molecule type" value="Genomic_DNA"/>
</dbReference>
<evidence type="ECO:0000313" key="5">
    <source>
        <dbReference type="EMBL" id="CAB4777322.1"/>
    </source>
</evidence>
<gene>
    <name evidence="2" type="ORF">UFOPK1811_01316</name>
    <name evidence="3" type="ORF">UFOPK2360_01292</name>
    <name evidence="4" type="ORF">UFOPK2659_00757</name>
    <name evidence="5" type="ORF">UFOPK2922_00751</name>
    <name evidence="6" type="ORF">UFOPK4209_00847</name>
</gene>
<evidence type="ECO:0000313" key="2">
    <source>
        <dbReference type="EMBL" id="CAB4609394.1"/>
    </source>
</evidence>
<dbReference type="EMBL" id="CAEZZS010000029">
    <property type="protein sequence ID" value="CAB4777322.1"/>
    <property type="molecule type" value="Genomic_DNA"/>
</dbReference>
<proteinExistence type="inferred from homology"/>
<dbReference type="GO" id="GO:0006364">
    <property type="term" value="P:rRNA processing"/>
    <property type="evidence" value="ECO:0007669"/>
    <property type="project" value="InterPro"/>
</dbReference>
<organism evidence="2">
    <name type="scientific">freshwater metagenome</name>
    <dbReference type="NCBI Taxonomy" id="449393"/>
    <lineage>
        <taxon>unclassified sequences</taxon>
        <taxon>metagenomes</taxon>
        <taxon>ecological metagenomes</taxon>
    </lineage>
</organism>
<dbReference type="AlphaFoldDB" id="A0A6J6HE32"/>
<sequence length="154" mass="17139">MGRSYRTRKVADRIKEVVAQACEGKIKDPRLGFLTITDVRVTGDLQHASIFYTVFGDERARAETAAALESARGVLRTTIGREIGLRIVPTIEFFADALPESAAQLESVIAAAHRKDEKLQLMRSVAEFAGEADPYRKPHVKQLPTDEDEQTEQL</sequence>
<feature type="region of interest" description="Disordered" evidence="1">
    <location>
        <begin position="133"/>
        <end position="154"/>
    </location>
</feature>
<dbReference type="HAMAP" id="MF_00003">
    <property type="entry name" value="RbfA"/>
    <property type="match status" value="1"/>
</dbReference>
<evidence type="ECO:0000313" key="3">
    <source>
        <dbReference type="EMBL" id="CAB4693985.1"/>
    </source>
</evidence>
<dbReference type="EMBL" id="CAFBPY010000135">
    <property type="protein sequence ID" value="CAB5039260.1"/>
    <property type="molecule type" value="Genomic_DNA"/>
</dbReference>
<dbReference type="PANTHER" id="PTHR33515:SF1">
    <property type="entry name" value="RIBOSOME-BINDING FACTOR A, CHLOROPLASTIC-RELATED"/>
    <property type="match status" value="1"/>
</dbReference>
<dbReference type="NCBIfam" id="TIGR00082">
    <property type="entry name" value="rbfA"/>
    <property type="match status" value="1"/>
</dbReference>
<dbReference type="EMBL" id="CAEZYJ010000102">
    <property type="protein sequence ID" value="CAB4722666.1"/>
    <property type="molecule type" value="Genomic_DNA"/>
</dbReference>
<dbReference type="InterPro" id="IPR020053">
    <property type="entry name" value="Ribosome-bd_factorA_CS"/>
</dbReference>
<evidence type="ECO:0000313" key="4">
    <source>
        <dbReference type="EMBL" id="CAB4722666.1"/>
    </source>
</evidence>
<name>A0A6J6HE32_9ZZZZ</name>
<dbReference type="InterPro" id="IPR015946">
    <property type="entry name" value="KH_dom-like_a/b"/>
</dbReference>
<dbReference type="PANTHER" id="PTHR33515">
    <property type="entry name" value="RIBOSOME-BINDING FACTOR A, CHLOROPLASTIC-RELATED"/>
    <property type="match status" value="1"/>
</dbReference>
<dbReference type="Pfam" id="PF02033">
    <property type="entry name" value="RBFA"/>
    <property type="match status" value="1"/>
</dbReference>
<dbReference type="GO" id="GO:0005829">
    <property type="term" value="C:cytosol"/>
    <property type="evidence" value="ECO:0007669"/>
    <property type="project" value="TreeGrafter"/>
</dbReference>
<dbReference type="InterPro" id="IPR023799">
    <property type="entry name" value="RbfA_dom_sf"/>
</dbReference>
<protein>
    <submittedName>
        <fullName evidence="2">Unannotated protein</fullName>
    </submittedName>
</protein>
<feature type="compositionally biased region" description="Acidic residues" evidence="1">
    <location>
        <begin position="145"/>
        <end position="154"/>
    </location>
</feature>
<dbReference type="EMBL" id="CAEZXH010000112">
    <property type="protein sequence ID" value="CAB4693985.1"/>
    <property type="molecule type" value="Genomic_DNA"/>
</dbReference>
<accession>A0A6J6HE32</accession>
<evidence type="ECO:0000313" key="6">
    <source>
        <dbReference type="EMBL" id="CAB5039260.1"/>
    </source>
</evidence>
<dbReference type="GO" id="GO:0043024">
    <property type="term" value="F:ribosomal small subunit binding"/>
    <property type="evidence" value="ECO:0007669"/>
    <property type="project" value="TreeGrafter"/>
</dbReference>
<dbReference type="InterPro" id="IPR000238">
    <property type="entry name" value="RbfA"/>
</dbReference>
<dbReference type="PROSITE" id="PS01319">
    <property type="entry name" value="RBFA"/>
    <property type="match status" value="1"/>
</dbReference>
<dbReference type="Gene3D" id="3.30.300.20">
    <property type="match status" value="1"/>
</dbReference>
<dbReference type="SUPFAM" id="SSF89919">
    <property type="entry name" value="Ribosome-binding factor A, RbfA"/>
    <property type="match status" value="1"/>
</dbReference>
<reference evidence="2" key="1">
    <citation type="submission" date="2020-05" db="EMBL/GenBank/DDBJ databases">
        <authorList>
            <person name="Chiriac C."/>
            <person name="Salcher M."/>
            <person name="Ghai R."/>
            <person name="Kavagutti S V."/>
        </authorList>
    </citation>
    <scope>NUCLEOTIDE SEQUENCE</scope>
</reference>
<evidence type="ECO:0000256" key="1">
    <source>
        <dbReference type="SAM" id="MobiDB-lite"/>
    </source>
</evidence>